<proteinExistence type="predicted"/>
<dbReference type="HOGENOM" id="CLU_3065610_0_0_0"/>
<dbReference type="InParanoid" id="Q7UKH8"/>
<organism evidence="1 2">
    <name type="scientific">Rhodopirellula baltica (strain DSM 10527 / NCIMB 13988 / SH1)</name>
    <dbReference type="NCBI Taxonomy" id="243090"/>
    <lineage>
        <taxon>Bacteria</taxon>
        <taxon>Pseudomonadati</taxon>
        <taxon>Planctomycetota</taxon>
        <taxon>Planctomycetia</taxon>
        <taxon>Pirellulales</taxon>
        <taxon>Pirellulaceae</taxon>
        <taxon>Rhodopirellula</taxon>
    </lineage>
</organism>
<name>Q7UKH8_RHOBA</name>
<dbReference type="STRING" id="243090.RB10630"/>
<dbReference type="EnsemblBacteria" id="CAD76886">
    <property type="protein sequence ID" value="CAD76886"/>
    <property type="gene ID" value="RB10630"/>
</dbReference>
<dbReference type="KEGG" id="rba:RB10630"/>
<accession>Q7UKH8</accession>
<keyword evidence="2" id="KW-1185">Reference proteome</keyword>
<evidence type="ECO:0000313" key="2">
    <source>
        <dbReference type="Proteomes" id="UP000001025"/>
    </source>
</evidence>
<gene>
    <name evidence="1" type="ordered locus">RB10630</name>
</gene>
<protein>
    <submittedName>
        <fullName evidence="1">Uncharacterized protein</fullName>
    </submittedName>
</protein>
<dbReference type="AlphaFoldDB" id="Q7UKH8"/>
<dbReference type="EMBL" id="BX294152">
    <property type="protein sequence ID" value="CAD76886.1"/>
    <property type="molecule type" value="Genomic_DNA"/>
</dbReference>
<reference evidence="1 2" key="1">
    <citation type="journal article" date="2003" name="Proc. Natl. Acad. Sci. U.S.A.">
        <title>Complete genome sequence of the marine planctomycete Pirellula sp. strain 1.</title>
        <authorList>
            <person name="Gloeckner F.O."/>
            <person name="Kube M."/>
            <person name="Bauer M."/>
            <person name="Teeling H."/>
            <person name="Lombardot T."/>
            <person name="Ludwig W."/>
            <person name="Gade D."/>
            <person name="Beck A."/>
            <person name="Borzym K."/>
            <person name="Heitmann K."/>
            <person name="Rabus R."/>
            <person name="Schlesner H."/>
            <person name="Amann R."/>
            <person name="Reinhardt R."/>
        </authorList>
    </citation>
    <scope>NUCLEOTIDE SEQUENCE [LARGE SCALE GENOMIC DNA]</scope>
    <source>
        <strain evidence="2">DSM 10527 / NCIMB 13988 / SH1</strain>
    </source>
</reference>
<sequence length="53" mass="6115">MIQSGRTFVSALCVPDIKPFAVLRRRVFCWFHDLIQPLPRQTTSSSFGGYVWV</sequence>
<evidence type="ECO:0000313" key="1">
    <source>
        <dbReference type="EMBL" id="CAD76886.1"/>
    </source>
</evidence>
<dbReference type="Proteomes" id="UP000001025">
    <property type="component" value="Chromosome"/>
</dbReference>